<dbReference type="RefSeq" id="WP_382404242.1">
    <property type="nucleotide sequence ID" value="NZ_JBHSWH010000001.1"/>
</dbReference>
<dbReference type="CDD" id="cd00293">
    <property type="entry name" value="USP-like"/>
    <property type="match status" value="1"/>
</dbReference>
<evidence type="ECO:0000256" key="1">
    <source>
        <dbReference type="ARBA" id="ARBA00008791"/>
    </source>
</evidence>
<feature type="domain" description="UspA" evidence="2">
    <location>
        <begin position="4"/>
        <end position="135"/>
    </location>
</feature>
<protein>
    <submittedName>
        <fullName evidence="3">Universal stress protein</fullName>
    </submittedName>
</protein>
<reference evidence="4" key="1">
    <citation type="journal article" date="2019" name="Int. J. Syst. Evol. Microbiol.">
        <title>The Global Catalogue of Microorganisms (GCM) 10K type strain sequencing project: providing services to taxonomists for standard genome sequencing and annotation.</title>
        <authorList>
            <consortium name="The Broad Institute Genomics Platform"/>
            <consortium name="The Broad Institute Genome Sequencing Center for Infectious Disease"/>
            <person name="Wu L."/>
            <person name="Ma J."/>
        </authorList>
    </citation>
    <scope>NUCLEOTIDE SEQUENCE [LARGE SCALE GENOMIC DNA]</scope>
    <source>
        <strain evidence="4">CCUG 58127</strain>
    </source>
</reference>
<dbReference type="Gene3D" id="3.40.50.620">
    <property type="entry name" value="HUPs"/>
    <property type="match status" value="1"/>
</dbReference>
<comment type="similarity">
    <text evidence="1">Belongs to the universal stress protein A family.</text>
</comment>
<sequence>MTTIVAYQPGVTGLEALRLGAFFARSTNSRLLVTMVMEAPSAPSVARVDFQYTSLLRQQLVAELDEAKRDAPTDVEVDFRIHDARSVPGGLVELAEHESADVIVVGNASRGVLGRVSLGGVTNHLVHSSPVPIALAPRGFRTQQQDRVTRVSAAYGGVAGKSGLVLAAAGLCTEMSAELRLTSFSLQPRSLTTDLIAQDELRARVTADVRDSAVEALGEVRALPNAPKIGETVVGFGEDWADAIEHVGWDDGDVLVVGSSDMGAGRRVFLGSTGMRIVHESPVPVVVVPGGAVQTLVDRAEEQRAGAGR</sequence>
<keyword evidence="4" id="KW-1185">Reference proteome</keyword>
<dbReference type="SUPFAM" id="SSF52402">
    <property type="entry name" value="Adenine nucleotide alpha hydrolases-like"/>
    <property type="match status" value="2"/>
</dbReference>
<proteinExistence type="inferred from homology"/>
<gene>
    <name evidence="3" type="ORF">ACFQDH_20600</name>
</gene>
<accession>A0ABW2ALF2</accession>
<dbReference type="Proteomes" id="UP001596298">
    <property type="component" value="Unassembled WGS sequence"/>
</dbReference>
<evidence type="ECO:0000259" key="2">
    <source>
        <dbReference type="Pfam" id="PF00582"/>
    </source>
</evidence>
<dbReference type="EMBL" id="JBHSWH010000001">
    <property type="protein sequence ID" value="MFC6707573.1"/>
    <property type="molecule type" value="Genomic_DNA"/>
</dbReference>
<dbReference type="Pfam" id="PF00582">
    <property type="entry name" value="Usp"/>
    <property type="match status" value="2"/>
</dbReference>
<evidence type="ECO:0000313" key="3">
    <source>
        <dbReference type="EMBL" id="MFC6707573.1"/>
    </source>
</evidence>
<dbReference type="InterPro" id="IPR006016">
    <property type="entry name" value="UspA"/>
</dbReference>
<dbReference type="InterPro" id="IPR006015">
    <property type="entry name" value="Universal_stress_UspA"/>
</dbReference>
<evidence type="ECO:0000313" key="4">
    <source>
        <dbReference type="Proteomes" id="UP001596298"/>
    </source>
</evidence>
<dbReference type="InterPro" id="IPR014729">
    <property type="entry name" value="Rossmann-like_a/b/a_fold"/>
</dbReference>
<organism evidence="3 4">
    <name type="scientific">Flexivirga alba</name>
    <dbReference type="NCBI Taxonomy" id="702742"/>
    <lineage>
        <taxon>Bacteria</taxon>
        <taxon>Bacillati</taxon>
        <taxon>Actinomycetota</taxon>
        <taxon>Actinomycetes</taxon>
        <taxon>Micrococcales</taxon>
        <taxon>Dermacoccaceae</taxon>
        <taxon>Flexivirga</taxon>
    </lineage>
</organism>
<comment type="caution">
    <text evidence="3">The sequence shown here is derived from an EMBL/GenBank/DDBJ whole genome shotgun (WGS) entry which is preliminary data.</text>
</comment>
<dbReference type="PANTHER" id="PTHR46268:SF6">
    <property type="entry name" value="UNIVERSAL STRESS PROTEIN UP12"/>
    <property type="match status" value="1"/>
</dbReference>
<dbReference type="PRINTS" id="PR01438">
    <property type="entry name" value="UNVRSLSTRESS"/>
</dbReference>
<name>A0ABW2ALF2_9MICO</name>
<dbReference type="Gene3D" id="3.40.50.12370">
    <property type="match status" value="1"/>
</dbReference>
<feature type="domain" description="UspA" evidence="2">
    <location>
        <begin position="167"/>
        <end position="289"/>
    </location>
</feature>
<dbReference type="PANTHER" id="PTHR46268">
    <property type="entry name" value="STRESS RESPONSE PROTEIN NHAX"/>
    <property type="match status" value="1"/>
</dbReference>